<feature type="region of interest" description="Disordered" evidence="1">
    <location>
        <begin position="1"/>
        <end position="54"/>
    </location>
</feature>
<dbReference type="OrthoDB" id="9942703at2759"/>
<protein>
    <submittedName>
        <fullName evidence="2">Alternative protein FAM71A</fullName>
    </submittedName>
</protein>
<dbReference type="EMBL" id="HF584385">
    <property type="protein sequence ID" value="CCQ43882.1"/>
    <property type="molecule type" value="Genomic_DNA"/>
</dbReference>
<organism evidence="2">
    <name type="scientific">Homo sapiens</name>
    <name type="common">Human</name>
    <dbReference type="NCBI Taxonomy" id="9606"/>
    <lineage>
        <taxon>Eukaryota</taxon>
        <taxon>Metazoa</taxon>
        <taxon>Chordata</taxon>
        <taxon>Craniata</taxon>
        <taxon>Vertebrata</taxon>
        <taxon>Euteleostomi</taxon>
        <taxon>Mammalia</taxon>
        <taxon>Eutheria</taxon>
        <taxon>Euarchontoglires</taxon>
        <taxon>Primates</taxon>
        <taxon>Haplorrhini</taxon>
        <taxon>Catarrhini</taxon>
        <taxon>Hominidae</taxon>
        <taxon>Homo</taxon>
    </lineage>
</organism>
<name>L8ECN6_HUMAN</name>
<proteinExistence type="predicted"/>
<sequence length="54" mass="6112">MLEGRDSKMTLTNPLMCSMHPSPKHLQNLLRSQQQGGLKRQQQQGQLQGQQQAP</sequence>
<accession>L8ECN6</accession>
<evidence type="ECO:0000313" key="2">
    <source>
        <dbReference type="EMBL" id="CCQ43882.1"/>
    </source>
</evidence>
<gene>
    <name evidence="2" type="primary">FAM71A</name>
</gene>
<evidence type="ECO:0000256" key="1">
    <source>
        <dbReference type="SAM" id="MobiDB-lite"/>
    </source>
</evidence>
<dbReference type="AlphaFoldDB" id="L8ECN6"/>
<reference evidence="2" key="1">
    <citation type="journal article" date="2013" name="PLoS ONE">
        <title>Direct detection of alternative open reading frames translation products in human significantly expands the proteome.</title>
        <authorList>
            <person name="Vanderperre B."/>
            <person name="Lucier J.-F."/>
            <person name="Motard J."/>
            <person name="Tremblay G."/>
            <person name="Vanderperre S."/>
            <person name="Wisztorski M."/>
            <person name="Salzet M."/>
            <person name="Boisvert F.-M."/>
            <person name="Roucou X."/>
        </authorList>
    </citation>
    <scope>NUCLEOTIDE SEQUENCE</scope>
</reference>
<feature type="compositionally biased region" description="Low complexity" evidence="1">
    <location>
        <begin position="29"/>
        <end position="54"/>
    </location>
</feature>